<evidence type="ECO:0000313" key="2">
    <source>
        <dbReference type="Proteomes" id="UP001595699"/>
    </source>
</evidence>
<proteinExistence type="predicted"/>
<protein>
    <submittedName>
        <fullName evidence="1">Glycosyltransferase family 4 protein</fullName>
        <ecNumber evidence="1">2.4.-.-</ecNumber>
    </submittedName>
</protein>
<name>A0ABV7YNN1_9ACTN</name>
<sequence>METLARGGHECVVVALDEKYAGNGRERPTKLSSRSSERVETRVFVGLAEMVRGLEATLVERTWDWVILSEDSTCSLLSLALRRRTGAIGYVAHSASTLPVGPYRFFPYDEGAGLFEKVDRIFTISKWLRDYICEWLRCPAVVIRAPMYGQGPFPWLGKADGQFVTLINASTIKGLPVFLALAGQRPAVSFAASIGWATTSADLSAMRAVGNLALMDPVDDIDEIYRKTRVLLVPSLWSEGFPAVVVEAMLRGIPVVASDQGGLPEAKLGVDHILPVSGIDGYRSDQLDENLNPRPVLTRTTDIRPWVETLDLLVDDASTYADLSRRSRAAALSFVDALDENEFTRLLEQ</sequence>
<dbReference type="CDD" id="cd03801">
    <property type="entry name" value="GT4_PimA-like"/>
    <property type="match status" value="1"/>
</dbReference>
<dbReference type="EC" id="2.4.-.-" evidence="1"/>
<keyword evidence="2" id="KW-1185">Reference proteome</keyword>
<keyword evidence="1" id="KW-0328">Glycosyltransferase</keyword>
<gene>
    <name evidence="1" type="ORF">ACFOUW_31475</name>
</gene>
<dbReference type="Proteomes" id="UP001595699">
    <property type="component" value="Unassembled WGS sequence"/>
</dbReference>
<reference evidence="2" key="1">
    <citation type="journal article" date="2019" name="Int. J. Syst. Evol. Microbiol.">
        <title>The Global Catalogue of Microorganisms (GCM) 10K type strain sequencing project: providing services to taxonomists for standard genome sequencing and annotation.</title>
        <authorList>
            <consortium name="The Broad Institute Genomics Platform"/>
            <consortium name="The Broad Institute Genome Sequencing Center for Infectious Disease"/>
            <person name="Wu L."/>
            <person name="Ma J."/>
        </authorList>
    </citation>
    <scope>NUCLEOTIDE SEQUENCE [LARGE SCALE GENOMIC DNA]</scope>
    <source>
        <strain evidence="2">CGMCC 4.7241</strain>
    </source>
</reference>
<evidence type="ECO:0000313" key="1">
    <source>
        <dbReference type="EMBL" id="MFC3765390.1"/>
    </source>
</evidence>
<dbReference type="RefSeq" id="WP_205121228.1">
    <property type="nucleotide sequence ID" value="NZ_JAFBCM010000001.1"/>
</dbReference>
<keyword evidence="1" id="KW-0808">Transferase</keyword>
<dbReference type="Pfam" id="PF13692">
    <property type="entry name" value="Glyco_trans_1_4"/>
    <property type="match status" value="1"/>
</dbReference>
<dbReference type="SUPFAM" id="SSF53756">
    <property type="entry name" value="UDP-Glycosyltransferase/glycogen phosphorylase"/>
    <property type="match status" value="1"/>
</dbReference>
<dbReference type="GO" id="GO:0016757">
    <property type="term" value="F:glycosyltransferase activity"/>
    <property type="evidence" value="ECO:0007669"/>
    <property type="project" value="UniProtKB-KW"/>
</dbReference>
<comment type="caution">
    <text evidence="1">The sequence shown here is derived from an EMBL/GenBank/DDBJ whole genome shotgun (WGS) entry which is preliminary data.</text>
</comment>
<accession>A0ABV7YNN1</accession>
<dbReference type="Gene3D" id="3.40.50.2000">
    <property type="entry name" value="Glycogen Phosphorylase B"/>
    <property type="match status" value="1"/>
</dbReference>
<organism evidence="1 2">
    <name type="scientific">Tenggerimyces flavus</name>
    <dbReference type="NCBI Taxonomy" id="1708749"/>
    <lineage>
        <taxon>Bacteria</taxon>
        <taxon>Bacillati</taxon>
        <taxon>Actinomycetota</taxon>
        <taxon>Actinomycetes</taxon>
        <taxon>Propionibacteriales</taxon>
        <taxon>Nocardioidaceae</taxon>
        <taxon>Tenggerimyces</taxon>
    </lineage>
</organism>
<dbReference type="EMBL" id="JBHRZH010000037">
    <property type="protein sequence ID" value="MFC3765390.1"/>
    <property type="molecule type" value="Genomic_DNA"/>
</dbReference>